<sequence>MALSRKKWNTIIIIASAMMIAVLSFINQKTEHMPTDVMPLFDSNLPLKQLQISNQWFASSQQKSQCSNDVLNCQNWVDAWQNITVSAIQTEPVHRSIPIKITLVIGNIDQPQVWLLFVDEGLLQSPGFNWYVIPPSMRADLIPIVNVQSD</sequence>
<comment type="caution">
    <text evidence="2">The sequence shown here is derived from an EMBL/GenBank/DDBJ whole genome shotgun (WGS) entry which is preliminary data.</text>
</comment>
<evidence type="ECO:0000313" key="2">
    <source>
        <dbReference type="EMBL" id="MCL1142762.1"/>
    </source>
</evidence>
<dbReference type="AlphaFoldDB" id="A0A9X1ZN58"/>
<keyword evidence="1" id="KW-0812">Transmembrane</keyword>
<keyword evidence="1" id="KW-0472">Membrane</keyword>
<name>A0A9X1ZN58_9GAMM</name>
<protein>
    <submittedName>
        <fullName evidence="2">Uncharacterized protein</fullName>
    </submittedName>
</protein>
<keyword evidence="3" id="KW-1185">Reference proteome</keyword>
<evidence type="ECO:0000313" key="3">
    <source>
        <dbReference type="Proteomes" id="UP001139333"/>
    </source>
</evidence>
<organism evidence="2 3">
    <name type="scientific">Shewanella gaetbuli</name>
    <dbReference type="NCBI Taxonomy" id="220752"/>
    <lineage>
        <taxon>Bacteria</taxon>
        <taxon>Pseudomonadati</taxon>
        <taxon>Pseudomonadota</taxon>
        <taxon>Gammaproteobacteria</taxon>
        <taxon>Alteromonadales</taxon>
        <taxon>Shewanellaceae</taxon>
        <taxon>Shewanella</taxon>
    </lineage>
</organism>
<dbReference type="EMBL" id="JAKIKP010000005">
    <property type="protein sequence ID" value="MCL1142762.1"/>
    <property type="molecule type" value="Genomic_DNA"/>
</dbReference>
<feature type="transmembrane region" description="Helical" evidence="1">
    <location>
        <begin position="7"/>
        <end position="26"/>
    </location>
</feature>
<reference evidence="2" key="1">
    <citation type="submission" date="2022-01" db="EMBL/GenBank/DDBJ databases">
        <title>Whole genome-based taxonomy of the Shewanellaceae.</title>
        <authorList>
            <person name="Martin-Rodriguez A.J."/>
        </authorList>
    </citation>
    <scope>NUCLEOTIDE SEQUENCE</scope>
    <source>
        <strain evidence="2">DSM 16422</strain>
    </source>
</reference>
<keyword evidence="1" id="KW-1133">Transmembrane helix</keyword>
<gene>
    <name evidence="2" type="ORF">L2672_08675</name>
</gene>
<dbReference type="Proteomes" id="UP001139333">
    <property type="component" value="Unassembled WGS sequence"/>
</dbReference>
<proteinExistence type="predicted"/>
<evidence type="ECO:0000256" key="1">
    <source>
        <dbReference type="SAM" id="Phobius"/>
    </source>
</evidence>
<accession>A0A9X1ZN58</accession>
<dbReference type="RefSeq" id="WP_248995446.1">
    <property type="nucleotide sequence ID" value="NZ_JAKIKP010000005.1"/>
</dbReference>